<dbReference type="InterPro" id="IPR012475">
    <property type="entry name" value="Fungal_lectin"/>
</dbReference>
<gene>
    <name evidence="4" type="ORF">BGW36DRAFT_371047</name>
</gene>
<dbReference type="GeneID" id="70245604"/>
<protein>
    <recommendedName>
        <fullName evidence="2">Fucose-specific lectin</fullName>
    </recommendedName>
</protein>
<evidence type="ECO:0000313" key="5">
    <source>
        <dbReference type="Proteomes" id="UP001201262"/>
    </source>
</evidence>
<evidence type="ECO:0000256" key="3">
    <source>
        <dbReference type="ARBA" id="ARBA00022734"/>
    </source>
</evidence>
<comment type="similarity">
    <text evidence="1">Belongs to the fungal fucose-specific lectin family.</text>
</comment>
<evidence type="ECO:0000256" key="2">
    <source>
        <dbReference type="ARBA" id="ARBA00015560"/>
    </source>
</evidence>
<reference evidence="4" key="1">
    <citation type="submission" date="2021-12" db="EMBL/GenBank/DDBJ databases">
        <title>Convergent genome expansion in fungi linked to evolution of root-endophyte symbiosis.</title>
        <authorList>
            <consortium name="DOE Joint Genome Institute"/>
            <person name="Ke Y.-H."/>
            <person name="Bonito G."/>
            <person name="Liao H.-L."/>
            <person name="Looney B."/>
            <person name="Rojas-Flechas A."/>
            <person name="Nash J."/>
            <person name="Hameed K."/>
            <person name="Schadt C."/>
            <person name="Martin F."/>
            <person name="Crous P.W."/>
            <person name="Miettinen O."/>
            <person name="Magnuson J.K."/>
            <person name="Labbe J."/>
            <person name="Jacobson D."/>
            <person name="Doktycz M.J."/>
            <person name="Veneault-Fourrey C."/>
            <person name="Kuo A."/>
            <person name="Mondo S."/>
            <person name="Calhoun S."/>
            <person name="Riley R."/>
            <person name="Ohm R."/>
            <person name="LaButti K."/>
            <person name="Andreopoulos B."/>
            <person name="Pangilinan J."/>
            <person name="Nolan M."/>
            <person name="Tritt A."/>
            <person name="Clum A."/>
            <person name="Lipzen A."/>
            <person name="Daum C."/>
            <person name="Barry K."/>
            <person name="Grigoriev I.V."/>
            <person name="Vilgalys R."/>
        </authorList>
    </citation>
    <scope>NUCLEOTIDE SEQUENCE</scope>
    <source>
        <strain evidence="4">PMI_201</strain>
    </source>
</reference>
<comment type="caution">
    <text evidence="4">The sequence shown here is derived from an EMBL/GenBank/DDBJ whole genome shotgun (WGS) entry which is preliminary data.</text>
</comment>
<keyword evidence="5" id="KW-1185">Reference proteome</keyword>
<dbReference type="Proteomes" id="UP001201262">
    <property type="component" value="Unassembled WGS sequence"/>
</dbReference>
<evidence type="ECO:0000256" key="1">
    <source>
        <dbReference type="ARBA" id="ARBA00009042"/>
    </source>
</evidence>
<dbReference type="SUPFAM" id="SSF89372">
    <property type="entry name" value="Fucose-specific lectin"/>
    <property type="match status" value="1"/>
</dbReference>
<name>A0AAD4Q379_9EURO</name>
<dbReference type="Pfam" id="PF07938">
    <property type="entry name" value="Fungal_lectin"/>
    <property type="match status" value="1"/>
</dbReference>
<dbReference type="Gene3D" id="2.120.10.70">
    <property type="entry name" value="Fucose-specific lectin"/>
    <property type="match status" value="1"/>
</dbReference>
<dbReference type="EMBL" id="JAJTJA010000003">
    <property type="protein sequence ID" value="KAH8701497.1"/>
    <property type="molecule type" value="Genomic_DNA"/>
</dbReference>
<dbReference type="GO" id="GO:0030246">
    <property type="term" value="F:carbohydrate binding"/>
    <property type="evidence" value="ECO:0007669"/>
    <property type="project" value="UniProtKB-KW"/>
</dbReference>
<dbReference type="RefSeq" id="XP_046074873.1">
    <property type="nucleotide sequence ID" value="XM_046215317.1"/>
</dbReference>
<dbReference type="AlphaFoldDB" id="A0AAD4Q379"/>
<keyword evidence="3" id="KW-0430">Lectin</keyword>
<evidence type="ECO:0000313" key="4">
    <source>
        <dbReference type="EMBL" id="KAH8701497.1"/>
    </source>
</evidence>
<accession>A0AAD4Q379</accession>
<proteinExistence type="inferred from homology"/>
<sequence>MPALSKASDIAVSAWSSQSHKILLYGQSDDGTIHEYKYDDGQWTHLGHVAKARPATPIAVTSNRKDWIRVFFLDEHRRVIQAANKGSSWELKVWPVTLHAASRLAARNDGDKGYRAFGQAENGDLIEMTRNKTSFSWKVISKRAVPGTCIAVPQNGLNRLYFSQVPQKYEHEGLFDIFPGLKNDICVKAVKTVGDWVTNLIPAQQPDMELVAYKSDGPGSPWTSTTLATAKPNMQIAVTDCEPGLDLLYTNHGKVYELRKDGFNADISDGPVAIVNRGGNKVAAFWHDAEDPTKIDWAEGTPGSLHPRRAFN</sequence>
<organism evidence="4 5">
    <name type="scientific">Talaromyces proteolyticus</name>
    <dbReference type="NCBI Taxonomy" id="1131652"/>
    <lineage>
        <taxon>Eukaryota</taxon>
        <taxon>Fungi</taxon>
        <taxon>Dikarya</taxon>
        <taxon>Ascomycota</taxon>
        <taxon>Pezizomycotina</taxon>
        <taxon>Eurotiomycetes</taxon>
        <taxon>Eurotiomycetidae</taxon>
        <taxon>Eurotiales</taxon>
        <taxon>Trichocomaceae</taxon>
        <taxon>Talaromyces</taxon>
        <taxon>Talaromyces sect. Bacilispori</taxon>
    </lineage>
</organism>